<evidence type="ECO:0000259" key="6">
    <source>
        <dbReference type="Pfam" id="PF01416"/>
    </source>
</evidence>
<dbReference type="InterPro" id="IPR020094">
    <property type="entry name" value="TruA/RsuA/RluB/E/F_N"/>
</dbReference>
<evidence type="ECO:0000256" key="2">
    <source>
        <dbReference type="ARBA" id="ARBA00022694"/>
    </source>
</evidence>
<evidence type="ECO:0000256" key="4">
    <source>
        <dbReference type="HAMAP-Rule" id="MF_00171"/>
    </source>
</evidence>
<dbReference type="EMBL" id="CP084930">
    <property type="protein sequence ID" value="USI72129.1"/>
    <property type="molecule type" value="Genomic_DNA"/>
</dbReference>
<comment type="function">
    <text evidence="4">Formation of pseudouridine at positions 38, 39 and 40 in the anticodon stem and loop of transfer RNAs.</text>
</comment>
<dbReference type="Pfam" id="PF01416">
    <property type="entry name" value="PseudoU_synth_1"/>
    <property type="match status" value="2"/>
</dbReference>
<comment type="subunit">
    <text evidence="4">Homodimer.</text>
</comment>
<keyword evidence="8" id="KW-1185">Reference proteome</keyword>
<dbReference type="Gene3D" id="3.30.70.580">
    <property type="entry name" value="Pseudouridine synthase I, catalytic domain, N-terminal subdomain"/>
    <property type="match status" value="1"/>
</dbReference>
<dbReference type="PANTHER" id="PTHR11142">
    <property type="entry name" value="PSEUDOURIDYLATE SYNTHASE"/>
    <property type="match status" value="1"/>
</dbReference>
<dbReference type="Gene3D" id="3.30.70.660">
    <property type="entry name" value="Pseudouridine synthase I, catalytic domain, C-terminal subdomain"/>
    <property type="match status" value="1"/>
</dbReference>
<dbReference type="InterPro" id="IPR001406">
    <property type="entry name" value="PsdUridine_synth_TruA"/>
</dbReference>
<dbReference type="GO" id="GO:0160147">
    <property type="term" value="F:tRNA pseudouridine(38-40) synthase activity"/>
    <property type="evidence" value="ECO:0007669"/>
    <property type="project" value="UniProtKB-EC"/>
</dbReference>
<evidence type="ECO:0000313" key="8">
    <source>
        <dbReference type="Proteomes" id="UP001056937"/>
    </source>
</evidence>
<dbReference type="HAMAP" id="MF_00171">
    <property type="entry name" value="TruA"/>
    <property type="match status" value="1"/>
</dbReference>
<comment type="catalytic activity">
    <reaction evidence="4 5">
        <text>uridine(38/39/40) in tRNA = pseudouridine(38/39/40) in tRNA</text>
        <dbReference type="Rhea" id="RHEA:22376"/>
        <dbReference type="Rhea" id="RHEA-COMP:10085"/>
        <dbReference type="Rhea" id="RHEA-COMP:10087"/>
        <dbReference type="ChEBI" id="CHEBI:65314"/>
        <dbReference type="ChEBI" id="CHEBI:65315"/>
        <dbReference type="EC" id="5.4.99.12"/>
    </reaction>
</comment>
<evidence type="ECO:0000256" key="1">
    <source>
        <dbReference type="ARBA" id="ARBA00009375"/>
    </source>
</evidence>
<dbReference type="SUPFAM" id="SSF55120">
    <property type="entry name" value="Pseudouridine synthase"/>
    <property type="match status" value="1"/>
</dbReference>
<accession>A0ABY4X5H6</accession>
<dbReference type="InterPro" id="IPR020097">
    <property type="entry name" value="PsdUridine_synth_TruA_a/b_dom"/>
</dbReference>
<dbReference type="PANTHER" id="PTHR11142:SF0">
    <property type="entry name" value="TRNA PSEUDOURIDINE SYNTHASE-LIKE 1"/>
    <property type="match status" value="1"/>
</dbReference>
<comment type="caution">
    <text evidence="4">Lacks conserved residue(s) required for the propagation of feature annotation.</text>
</comment>
<feature type="binding site" evidence="4">
    <location>
        <position position="111"/>
    </location>
    <ligand>
        <name>substrate</name>
    </ligand>
</feature>
<sequence length="262" mass="28300">MTRFRLTVEFDGRPFMGWQRQAHGPSVQQAIETAVTAVTGEAAVVHAAGRTDAGVHATAMVAHVDVARPITPFRLMEALNARLRPAPVAILACAEVADDWHARFSCLGRRYVYRIVDRRAPLTLERGRAWRVPPPLDAEAMHAAAQRLVGQHDFTTFRSAHCQAESPVKTLDRLAVRRVEGGIAVEAAARSFLHHQVRSMVGCLALVGRGQWREADLVAALAAADRAALGLNAPPDGLYFVEARYPEAAPSGAGAEDRPPAG</sequence>
<dbReference type="PIRSF" id="PIRSF001430">
    <property type="entry name" value="tRNA_psdUrid_synth"/>
    <property type="match status" value="1"/>
</dbReference>
<organism evidence="7 8">
    <name type="scientific">Sphingomonas morindae</name>
    <dbReference type="NCBI Taxonomy" id="1541170"/>
    <lineage>
        <taxon>Bacteria</taxon>
        <taxon>Pseudomonadati</taxon>
        <taxon>Pseudomonadota</taxon>
        <taxon>Alphaproteobacteria</taxon>
        <taxon>Sphingomonadales</taxon>
        <taxon>Sphingomonadaceae</taxon>
        <taxon>Sphingomonas</taxon>
    </lineage>
</organism>
<dbReference type="Proteomes" id="UP001056937">
    <property type="component" value="Chromosome 1"/>
</dbReference>
<feature type="active site" description="Nucleophile" evidence="4">
    <location>
        <position position="52"/>
    </location>
</feature>
<evidence type="ECO:0000313" key="7">
    <source>
        <dbReference type="EMBL" id="USI72129.1"/>
    </source>
</evidence>
<feature type="domain" description="Pseudouridine synthase I TruA alpha/beta" evidence="6">
    <location>
        <begin position="8"/>
        <end position="104"/>
    </location>
</feature>
<evidence type="ECO:0000256" key="3">
    <source>
        <dbReference type="ARBA" id="ARBA00023235"/>
    </source>
</evidence>
<name>A0ABY4X5H6_9SPHN</name>
<evidence type="ECO:0000256" key="5">
    <source>
        <dbReference type="RuleBase" id="RU003792"/>
    </source>
</evidence>
<feature type="domain" description="Pseudouridine synthase I TruA alpha/beta" evidence="6">
    <location>
        <begin position="144"/>
        <end position="246"/>
    </location>
</feature>
<gene>
    <name evidence="4 7" type="primary">truA</name>
    <name evidence="7" type="ORF">LHA26_12545</name>
</gene>
<keyword evidence="2 4" id="KW-0819">tRNA processing</keyword>
<keyword evidence="3 4" id="KW-0413">Isomerase</keyword>
<comment type="similarity">
    <text evidence="1 4 5">Belongs to the tRNA pseudouridine synthase TruA family.</text>
</comment>
<dbReference type="EC" id="5.4.99.12" evidence="4"/>
<reference evidence="7" key="1">
    <citation type="journal article" date="2022" name="Toxins">
        <title>Genomic Analysis of Sphingopyxis sp. USTB-05 for Biodegrading Cyanobacterial Hepatotoxins.</title>
        <authorList>
            <person name="Liu C."/>
            <person name="Xu Q."/>
            <person name="Zhao Z."/>
            <person name="Zhang H."/>
            <person name="Liu X."/>
            <person name="Yin C."/>
            <person name="Liu Y."/>
            <person name="Yan H."/>
        </authorList>
    </citation>
    <scope>NUCLEOTIDE SEQUENCE</scope>
    <source>
        <strain evidence="7">NBD5</strain>
    </source>
</reference>
<dbReference type="InterPro" id="IPR020103">
    <property type="entry name" value="PsdUridine_synth_cat_dom_sf"/>
</dbReference>
<protein>
    <recommendedName>
        <fullName evidence="4">tRNA pseudouridine synthase A</fullName>
        <ecNumber evidence="4">5.4.99.12</ecNumber>
    </recommendedName>
    <alternativeName>
        <fullName evidence="4">tRNA pseudouridine(38-40) synthase</fullName>
    </alternativeName>
    <alternativeName>
        <fullName evidence="4">tRNA pseudouridylate synthase I</fullName>
    </alternativeName>
    <alternativeName>
        <fullName evidence="4">tRNA-uridine isomerase I</fullName>
    </alternativeName>
</protein>
<dbReference type="RefSeq" id="WP_252165938.1">
    <property type="nucleotide sequence ID" value="NZ_CP084930.1"/>
</dbReference>
<dbReference type="InterPro" id="IPR020095">
    <property type="entry name" value="PsdUridine_synth_TruA_C"/>
</dbReference>
<dbReference type="NCBIfam" id="TIGR00071">
    <property type="entry name" value="hisT_truA"/>
    <property type="match status" value="1"/>
</dbReference>
<dbReference type="CDD" id="cd02570">
    <property type="entry name" value="PseudoU_synth_EcTruA"/>
    <property type="match status" value="1"/>
</dbReference>
<proteinExistence type="inferred from homology"/>